<feature type="domain" description="NADH:flavin oxidoreductase/NADH oxidase N-terminal" evidence="9">
    <location>
        <begin position="1"/>
        <end position="325"/>
    </location>
</feature>
<organism evidence="10">
    <name type="scientific">marine sediment metagenome</name>
    <dbReference type="NCBI Taxonomy" id="412755"/>
    <lineage>
        <taxon>unclassified sequences</taxon>
        <taxon>metagenomes</taxon>
        <taxon>ecological metagenomes</taxon>
    </lineage>
</organism>
<dbReference type="Pfam" id="PF00724">
    <property type="entry name" value="Oxidored_FMN"/>
    <property type="match status" value="1"/>
</dbReference>
<keyword evidence="8" id="KW-0411">Iron-sulfur</keyword>
<name>A0A0F8XRS7_9ZZZZ</name>
<comment type="cofactor">
    <cofactor evidence="1">
        <name>FMN</name>
        <dbReference type="ChEBI" id="CHEBI:58210"/>
    </cofactor>
</comment>
<evidence type="ECO:0000256" key="6">
    <source>
        <dbReference type="ARBA" id="ARBA00023002"/>
    </source>
</evidence>
<evidence type="ECO:0000256" key="7">
    <source>
        <dbReference type="ARBA" id="ARBA00023004"/>
    </source>
</evidence>
<keyword evidence="7" id="KW-0408">Iron</keyword>
<dbReference type="InterPro" id="IPR001155">
    <property type="entry name" value="OxRdtase_FMN_N"/>
</dbReference>
<dbReference type="PANTHER" id="PTHR42917">
    <property type="entry name" value="2,4-DIENOYL-COA REDUCTASE"/>
    <property type="match status" value="1"/>
</dbReference>
<comment type="cofactor">
    <cofactor evidence="2">
        <name>[4Fe-4S] cluster</name>
        <dbReference type="ChEBI" id="CHEBI:49883"/>
    </cofactor>
</comment>
<evidence type="ECO:0000256" key="4">
    <source>
        <dbReference type="ARBA" id="ARBA00022643"/>
    </source>
</evidence>
<dbReference type="PANTHER" id="PTHR42917:SF2">
    <property type="entry name" value="2,4-DIENOYL-COA REDUCTASE [(2E)-ENOYL-COA-PRODUCING]"/>
    <property type="match status" value="1"/>
</dbReference>
<dbReference type="GO" id="GO:0046872">
    <property type="term" value="F:metal ion binding"/>
    <property type="evidence" value="ECO:0007669"/>
    <property type="project" value="UniProtKB-KW"/>
</dbReference>
<dbReference type="Gene3D" id="3.20.20.70">
    <property type="entry name" value="Aldolase class I"/>
    <property type="match status" value="1"/>
</dbReference>
<evidence type="ECO:0000256" key="8">
    <source>
        <dbReference type="ARBA" id="ARBA00023014"/>
    </source>
</evidence>
<keyword evidence="5" id="KW-0479">Metal-binding</keyword>
<feature type="non-terminal residue" evidence="10">
    <location>
        <position position="1"/>
    </location>
</feature>
<gene>
    <name evidence="10" type="ORF">LCGC14_2989830</name>
</gene>
<keyword evidence="3" id="KW-0285">Flavoprotein</keyword>
<dbReference type="GO" id="GO:0010181">
    <property type="term" value="F:FMN binding"/>
    <property type="evidence" value="ECO:0007669"/>
    <property type="project" value="InterPro"/>
</dbReference>
<reference evidence="10" key="1">
    <citation type="journal article" date="2015" name="Nature">
        <title>Complex archaea that bridge the gap between prokaryotes and eukaryotes.</title>
        <authorList>
            <person name="Spang A."/>
            <person name="Saw J.H."/>
            <person name="Jorgensen S.L."/>
            <person name="Zaremba-Niedzwiedzka K."/>
            <person name="Martijn J."/>
            <person name="Lind A.E."/>
            <person name="van Eijk R."/>
            <person name="Schleper C."/>
            <person name="Guy L."/>
            <person name="Ettema T.J."/>
        </authorList>
    </citation>
    <scope>NUCLEOTIDE SEQUENCE</scope>
</reference>
<evidence type="ECO:0000256" key="1">
    <source>
        <dbReference type="ARBA" id="ARBA00001917"/>
    </source>
</evidence>
<dbReference type="EMBL" id="LAZR01061286">
    <property type="protein sequence ID" value="KKK63880.1"/>
    <property type="molecule type" value="Genomic_DNA"/>
</dbReference>
<evidence type="ECO:0000256" key="2">
    <source>
        <dbReference type="ARBA" id="ARBA00001966"/>
    </source>
</evidence>
<comment type="caution">
    <text evidence="10">The sequence shown here is derived from an EMBL/GenBank/DDBJ whole genome shotgun (WGS) entry which is preliminary data.</text>
</comment>
<evidence type="ECO:0000256" key="5">
    <source>
        <dbReference type="ARBA" id="ARBA00022723"/>
    </source>
</evidence>
<dbReference type="GO" id="GO:0016491">
    <property type="term" value="F:oxidoreductase activity"/>
    <property type="evidence" value="ECO:0007669"/>
    <property type="project" value="UniProtKB-KW"/>
</dbReference>
<accession>A0A0F8XRS7</accession>
<dbReference type="InterPro" id="IPR051793">
    <property type="entry name" value="NADH:flavin_oxidoreductase"/>
</dbReference>
<evidence type="ECO:0000313" key="10">
    <source>
        <dbReference type="EMBL" id="KKK63880.1"/>
    </source>
</evidence>
<feature type="non-terminal residue" evidence="10">
    <location>
        <position position="367"/>
    </location>
</feature>
<sequence length="367" mass="40347">NLFSPIKLAKVEIKNRCVMAPMGVGFYSPDETWPKKEIRYFEERAIGGMGLIITSFTRVHGKLASIPLVGIWDDRFIPSHEELVKRVQKHGSKIFLQLALTGGKLSGEAPSSIYSPNYASKPRELTALEIDSLVEAFIKAAGRAVKAGFDGVEVHGAHSYFIGAMMSPALNKRTDKYGGDFVKRMKFPTDVIKGILIEYPDIAVGFKFSAYEELPGGVDIPLGKKIAKHIEALGITYLHVASTASTLEVMSKYPSVPPMYIPRNTLIPLAEGIKKECPDTVVIGTGSITVPEEADDFIKKGKCDMVALGRTVLADPLWPNKAKNGETIVPCIRCNVCYFQLWLAEPVCCTMNPYLLREAEQELPIPA</sequence>
<dbReference type="SUPFAM" id="SSF51395">
    <property type="entry name" value="FMN-linked oxidoreductases"/>
    <property type="match status" value="1"/>
</dbReference>
<keyword evidence="6" id="KW-0560">Oxidoreductase</keyword>
<dbReference type="AlphaFoldDB" id="A0A0F8XRS7"/>
<dbReference type="CDD" id="cd02803">
    <property type="entry name" value="OYE_like_FMN_family"/>
    <property type="match status" value="1"/>
</dbReference>
<evidence type="ECO:0000259" key="9">
    <source>
        <dbReference type="Pfam" id="PF00724"/>
    </source>
</evidence>
<dbReference type="GO" id="GO:0051536">
    <property type="term" value="F:iron-sulfur cluster binding"/>
    <property type="evidence" value="ECO:0007669"/>
    <property type="project" value="UniProtKB-KW"/>
</dbReference>
<dbReference type="InterPro" id="IPR013785">
    <property type="entry name" value="Aldolase_TIM"/>
</dbReference>
<evidence type="ECO:0000256" key="3">
    <source>
        <dbReference type="ARBA" id="ARBA00022630"/>
    </source>
</evidence>
<protein>
    <recommendedName>
        <fullName evidence="9">NADH:flavin oxidoreductase/NADH oxidase N-terminal domain-containing protein</fullName>
    </recommendedName>
</protein>
<keyword evidence="4" id="KW-0288">FMN</keyword>
<proteinExistence type="predicted"/>